<organism evidence="1 2">
    <name type="scientific">Cuscuta epithymum</name>
    <dbReference type="NCBI Taxonomy" id="186058"/>
    <lineage>
        <taxon>Eukaryota</taxon>
        <taxon>Viridiplantae</taxon>
        <taxon>Streptophyta</taxon>
        <taxon>Embryophyta</taxon>
        <taxon>Tracheophyta</taxon>
        <taxon>Spermatophyta</taxon>
        <taxon>Magnoliopsida</taxon>
        <taxon>eudicotyledons</taxon>
        <taxon>Gunneridae</taxon>
        <taxon>Pentapetalae</taxon>
        <taxon>asterids</taxon>
        <taxon>lamiids</taxon>
        <taxon>Solanales</taxon>
        <taxon>Convolvulaceae</taxon>
        <taxon>Cuscuteae</taxon>
        <taxon>Cuscuta</taxon>
        <taxon>Cuscuta subgen. Cuscuta</taxon>
    </lineage>
</organism>
<name>A0AAV0FUI8_9ASTE</name>
<comment type="caution">
    <text evidence="1">The sequence shown here is derived from an EMBL/GenBank/DDBJ whole genome shotgun (WGS) entry which is preliminary data.</text>
</comment>
<evidence type="ECO:0000313" key="1">
    <source>
        <dbReference type="EMBL" id="CAH9139288.1"/>
    </source>
</evidence>
<dbReference type="Proteomes" id="UP001152523">
    <property type="component" value="Unassembled WGS sequence"/>
</dbReference>
<protein>
    <submittedName>
        <fullName evidence="1">Uncharacterized protein</fullName>
    </submittedName>
</protein>
<gene>
    <name evidence="1" type="ORF">CEPIT_LOCUS37474</name>
</gene>
<reference evidence="1" key="1">
    <citation type="submission" date="2022-07" db="EMBL/GenBank/DDBJ databases">
        <authorList>
            <person name="Macas J."/>
            <person name="Novak P."/>
            <person name="Neumann P."/>
        </authorList>
    </citation>
    <scope>NUCLEOTIDE SEQUENCE</scope>
</reference>
<dbReference type="EMBL" id="CAMAPF010001015">
    <property type="protein sequence ID" value="CAH9139288.1"/>
    <property type="molecule type" value="Genomic_DNA"/>
</dbReference>
<dbReference type="AlphaFoldDB" id="A0AAV0FUI8"/>
<accession>A0AAV0FUI8</accession>
<proteinExistence type="predicted"/>
<sequence>MTIQCAKPLEDEEEMEMVRGKPAGDDDLCCAENKKSGCTVRTVQPAVRCNLPSHLCYFRIPEVPQKSPTMKPTPTLTRCGRRERALVLSICKQAVEGNNHGDSPSKTNPDSNSIFFFLSYQKQEAPGTNGAVEVSKPLSLPEVTIF</sequence>
<evidence type="ECO:0000313" key="2">
    <source>
        <dbReference type="Proteomes" id="UP001152523"/>
    </source>
</evidence>
<keyword evidence="2" id="KW-1185">Reference proteome</keyword>